<evidence type="ECO:0000313" key="6">
    <source>
        <dbReference type="EMBL" id="PZR07432.1"/>
    </source>
</evidence>
<dbReference type="FunFam" id="1.10.10.10:FF:000001">
    <property type="entry name" value="LysR family transcriptional regulator"/>
    <property type="match status" value="1"/>
</dbReference>
<dbReference type="InterPro" id="IPR036390">
    <property type="entry name" value="WH_DNA-bd_sf"/>
</dbReference>
<feature type="domain" description="HTH lysR-type" evidence="5">
    <location>
        <begin position="44"/>
        <end position="101"/>
    </location>
</feature>
<accession>A0A2W5SXC6</accession>
<dbReference type="Gene3D" id="3.40.190.10">
    <property type="entry name" value="Periplasmic binding protein-like II"/>
    <property type="match status" value="2"/>
</dbReference>
<evidence type="ECO:0000256" key="1">
    <source>
        <dbReference type="ARBA" id="ARBA00009437"/>
    </source>
</evidence>
<dbReference type="Pfam" id="PF03466">
    <property type="entry name" value="LysR_substrate"/>
    <property type="match status" value="1"/>
</dbReference>
<dbReference type="Proteomes" id="UP000249061">
    <property type="component" value="Unassembled WGS sequence"/>
</dbReference>
<evidence type="ECO:0000256" key="3">
    <source>
        <dbReference type="ARBA" id="ARBA00023125"/>
    </source>
</evidence>
<dbReference type="AlphaFoldDB" id="A0A2W5SXC6"/>
<keyword evidence="4" id="KW-0804">Transcription</keyword>
<dbReference type="EMBL" id="QFQP01000031">
    <property type="protein sequence ID" value="PZR07432.1"/>
    <property type="molecule type" value="Genomic_DNA"/>
</dbReference>
<reference evidence="6 7" key="1">
    <citation type="submission" date="2017-08" db="EMBL/GenBank/DDBJ databases">
        <title>Infants hospitalized years apart are colonized by the same room-sourced microbial strains.</title>
        <authorList>
            <person name="Brooks B."/>
            <person name="Olm M.R."/>
            <person name="Firek B.A."/>
            <person name="Baker R."/>
            <person name="Thomas B.C."/>
            <person name="Morowitz M.J."/>
            <person name="Banfield J.F."/>
        </authorList>
    </citation>
    <scope>NUCLEOTIDE SEQUENCE [LARGE SCALE GENOMIC DNA]</scope>
    <source>
        <strain evidence="6">S2_003_000_R2_14</strain>
    </source>
</reference>
<dbReference type="Gene3D" id="1.10.10.10">
    <property type="entry name" value="Winged helix-like DNA-binding domain superfamily/Winged helix DNA-binding domain"/>
    <property type="match status" value="1"/>
</dbReference>
<dbReference type="PRINTS" id="PR00039">
    <property type="entry name" value="HTHLYSR"/>
</dbReference>
<dbReference type="PANTHER" id="PTHR30346">
    <property type="entry name" value="TRANSCRIPTIONAL DUAL REGULATOR HCAR-RELATED"/>
    <property type="match status" value="1"/>
</dbReference>
<dbReference type="CDD" id="cd08414">
    <property type="entry name" value="PBP2_LTTR_aromatics_like"/>
    <property type="match status" value="1"/>
</dbReference>
<evidence type="ECO:0000256" key="2">
    <source>
        <dbReference type="ARBA" id="ARBA00023015"/>
    </source>
</evidence>
<evidence type="ECO:0000313" key="7">
    <source>
        <dbReference type="Proteomes" id="UP000249061"/>
    </source>
</evidence>
<comment type="caution">
    <text evidence="6">The sequence shown here is derived from an EMBL/GenBank/DDBJ whole genome shotgun (WGS) entry which is preliminary data.</text>
</comment>
<dbReference type="Pfam" id="PF00126">
    <property type="entry name" value="HTH_1"/>
    <property type="match status" value="1"/>
</dbReference>
<protein>
    <recommendedName>
        <fullName evidence="5">HTH lysR-type domain-containing protein</fullName>
    </recommendedName>
</protein>
<keyword evidence="2" id="KW-0805">Transcription regulation</keyword>
<evidence type="ECO:0000259" key="5">
    <source>
        <dbReference type="PROSITE" id="PS50931"/>
    </source>
</evidence>
<dbReference type="SUPFAM" id="SSF46785">
    <property type="entry name" value="Winged helix' DNA-binding domain"/>
    <property type="match status" value="1"/>
</dbReference>
<keyword evidence="3" id="KW-0238">DNA-binding</keyword>
<gene>
    <name evidence="6" type="ORF">DI536_27660</name>
</gene>
<dbReference type="PANTHER" id="PTHR30346:SF0">
    <property type="entry name" value="HCA OPERON TRANSCRIPTIONAL ACTIVATOR HCAR"/>
    <property type="match status" value="1"/>
</dbReference>
<evidence type="ECO:0000256" key="4">
    <source>
        <dbReference type="ARBA" id="ARBA00023163"/>
    </source>
</evidence>
<dbReference type="InterPro" id="IPR005119">
    <property type="entry name" value="LysR_subst-bd"/>
</dbReference>
<comment type="similarity">
    <text evidence="1">Belongs to the LysR transcriptional regulatory family.</text>
</comment>
<dbReference type="GO" id="GO:0003677">
    <property type="term" value="F:DNA binding"/>
    <property type="evidence" value="ECO:0007669"/>
    <property type="project" value="UniProtKB-KW"/>
</dbReference>
<dbReference type="InterPro" id="IPR036388">
    <property type="entry name" value="WH-like_DNA-bd_sf"/>
</dbReference>
<dbReference type="SUPFAM" id="SSF53850">
    <property type="entry name" value="Periplasmic binding protein-like II"/>
    <property type="match status" value="1"/>
</dbReference>
<sequence length="341" mass="37658">MTWNLVETAARKMPRGAHLDAAGPASVVIRVCAPVIRSRYQGVMELKLLKSFHAVAELLHFRKAAVRVGITQPALSQHIARLEAELGVPLFERDRRTVTLTSAGQTLRDETAGPLQQLESALESTKRVGGLREKTLKVGQLQYISHVFLPPAIQSLKRARPDVLVELVELPSNEIEAAVRDGRVDIGFGTIGLTHGDDLVTREVVRGFWAVWVSKEHPFAQLDEVPLAQLAEQPLILFARAIAPNSYDFLTRLLERTGSRPRVMHHIHQPQHGVPLALQGLGVFVVGSYVIPDAPKGAVMKRISGFDSDLRVTAVWKPDGRTALLRPFLSGLPRLRQRLSS</sequence>
<dbReference type="GO" id="GO:0003700">
    <property type="term" value="F:DNA-binding transcription factor activity"/>
    <property type="evidence" value="ECO:0007669"/>
    <property type="project" value="InterPro"/>
</dbReference>
<name>A0A2W5SXC6_9BACT</name>
<dbReference type="PROSITE" id="PS50931">
    <property type="entry name" value="HTH_LYSR"/>
    <property type="match status" value="1"/>
</dbReference>
<organism evidence="6 7">
    <name type="scientific">Archangium gephyra</name>
    <dbReference type="NCBI Taxonomy" id="48"/>
    <lineage>
        <taxon>Bacteria</taxon>
        <taxon>Pseudomonadati</taxon>
        <taxon>Myxococcota</taxon>
        <taxon>Myxococcia</taxon>
        <taxon>Myxococcales</taxon>
        <taxon>Cystobacterineae</taxon>
        <taxon>Archangiaceae</taxon>
        <taxon>Archangium</taxon>
    </lineage>
</organism>
<dbReference type="GO" id="GO:0032993">
    <property type="term" value="C:protein-DNA complex"/>
    <property type="evidence" value="ECO:0007669"/>
    <property type="project" value="TreeGrafter"/>
</dbReference>
<proteinExistence type="inferred from homology"/>
<dbReference type="InterPro" id="IPR000847">
    <property type="entry name" value="LysR_HTH_N"/>
</dbReference>